<dbReference type="PANTHER" id="PTHR10996:SF178">
    <property type="entry name" value="2-HYDROXYACID DEHYDROGENASE YGL185C-RELATED"/>
    <property type="match status" value="1"/>
</dbReference>
<dbReference type="RefSeq" id="WP_123878847.1">
    <property type="nucleotide sequence ID" value="NZ_RPFZ01000001.1"/>
</dbReference>
<evidence type="ECO:0000256" key="4">
    <source>
        <dbReference type="RuleBase" id="RU003719"/>
    </source>
</evidence>
<reference evidence="7 8" key="1">
    <citation type="submission" date="2018-11" db="EMBL/GenBank/DDBJ databases">
        <title>Erythrobacter spongiae sp. nov., isolated from a marine sponge.</title>
        <authorList>
            <person name="Zhuang L."/>
            <person name="Luo L."/>
        </authorList>
    </citation>
    <scope>NUCLEOTIDE SEQUENCE [LARGE SCALE GENOMIC DNA]</scope>
    <source>
        <strain evidence="7 8">HN-E23</strain>
    </source>
</reference>
<evidence type="ECO:0000313" key="7">
    <source>
        <dbReference type="EMBL" id="RPF70912.1"/>
    </source>
</evidence>
<dbReference type="GO" id="GO:0051287">
    <property type="term" value="F:NAD binding"/>
    <property type="evidence" value="ECO:0007669"/>
    <property type="project" value="InterPro"/>
</dbReference>
<dbReference type="SUPFAM" id="SSF51735">
    <property type="entry name" value="NAD(P)-binding Rossmann-fold domains"/>
    <property type="match status" value="1"/>
</dbReference>
<name>A0A3N5DGW3_9SPHN</name>
<dbReference type="Pfam" id="PF02826">
    <property type="entry name" value="2-Hacid_dh_C"/>
    <property type="match status" value="1"/>
</dbReference>
<dbReference type="InterPro" id="IPR006139">
    <property type="entry name" value="D-isomer_2_OHA_DH_cat_dom"/>
</dbReference>
<dbReference type="PROSITE" id="PS00671">
    <property type="entry name" value="D_2_HYDROXYACID_DH_3"/>
    <property type="match status" value="1"/>
</dbReference>
<dbReference type="FunFam" id="3.40.50.720:FF:000203">
    <property type="entry name" value="D-3-phosphoglycerate dehydrogenase (SerA)"/>
    <property type="match status" value="1"/>
</dbReference>
<feature type="domain" description="D-isomer specific 2-hydroxyacid dehydrogenase catalytic" evidence="5">
    <location>
        <begin position="8"/>
        <end position="321"/>
    </location>
</feature>
<dbReference type="Proteomes" id="UP000275232">
    <property type="component" value="Unassembled WGS sequence"/>
</dbReference>
<dbReference type="Pfam" id="PF00389">
    <property type="entry name" value="2-Hacid_dh"/>
    <property type="match status" value="1"/>
</dbReference>
<organism evidence="7 8">
    <name type="scientific">Aurantiacibacter spongiae</name>
    <dbReference type="NCBI Taxonomy" id="2488860"/>
    <lineage>
        <taxon>Bacteria</taxon>
        <taxon>Pseudomonadati</taxon>
        <taxon>Pseudomonadota</taxon>
        <taxon>Alphaproteobacteria</taxon>
        <taxon>Sphingomonadales</taxon>
        <taxon>Erythrobacteraceae</taxon>
        <taxon>Aurantiacibacter</taxon>
    </lineage>
</organism>
<protein>
    <submittedName>
        <fullName evidence="7">D-glycerate dehydrogenase</fullName>
    </submittedName>
</protein>
<dbReference type="GO" id="GO:0030267">
    <property type="term" value="F:glyoxylate reductase (NADPH) activity"/>
    <property type="evidence" value="ECO:0007669"/>
    <property type="project" value="TreeGrafter"/>
</dbReference>
<dbReference type="GO" id="GO:0005829">
    <property type="term" value="C:cytosol"/>
    <property type="evidence" value="ECO:0007669"/>
    <property type="project" value="TreeGrafter"/>
</dbReference>
<keyword evidence="2 4" id="KW-0560">Oxidoreductase</keyword>
<dbReference type="EMBL" id="RPFZ01000001">
    <property type="protein sequence ID" value="RPF70912.1"/>
    <property type="molecule type" value="Genomic_DNA"/>
</dbReference>
<dbReference type="OrthoDB" id="9793626at2"/>
<dbReference type="InterPro" id="IPR036291">
    <property type="entry name" value="NAD(P)-bd_dom_sf"/>
</dbReference>
<proteinExistence type="inferred from homology"/>
<dbReference type="InterPro" id="IPR006140">
    <property type="entry name" value="D-isomer_DH_NAD-bd"/>
</dbReference>
<dbReference type="PANTHER" id="PTHR10996">
    <property type="entry name" value="2-HYDROXYACID DEHYDROGENASE-RELATED"/>
    <property type="match status" value="1"/>
</dbReference>
<feature type="domain" description="D-isomer specific 2-hydroxyacid dehydrogenase NAD-binding" evidence="6">
    <location>
        <begin position="110"/>
        <end position="290"/>
    </location>
</feature>
<dbReference type="InterPro" id="IPR029753">
    <property type="entry name" value="D-isomer_DH_CS"/>
</dbReference>
<evidence type="ECO:0000256" key="3">
    <source>
        <dbReference type="ARBA" id="ARBA00023027"/>
    </source>
</evidence>
<dbReference type="PROSITE" id="PS00670">
    <property type="entry name" value="D_2_HYDROXYACID_DH_2"/>
    <property type="match status" value="1"/>
</dbReference>
<evidence type="ECO:0000259" key="6">
    <source>
        <dbReference type="Pfam" id="PF02826"/>
    </source>
</evidence>
<accession>A0A3N5DGW3</accession>
<dbReference type="SUPFAM" id="SSF52283">
    <property type="entry name" value="Formate/glycerate dehydrogenase catalytic domain-like"/>
    <property type="match status" value="1"/>
</dbReference>
<evidence type="ECO:0000256" key="2">
    <source>
        <dbReference type="ARBA" id="ARBA00023002"/>
    </source>
</evidence>
<sequence length="322" mass="34359">MTDLRVFVTRKWPDEVEAALTSRFDTVLNDDEGSLDRSLIAHAMARYDVLCPTVGDTIDADLINEADRCRLIANYGVGFDHIDLDAAKAKGIAVTNTPGVLTDATADLAMTLLLMAARRTGEGERMVRSGEWSGWHPRHLVGSAVSGKTLGVVGFGRIGQALAKRAQCGFGMTILYHARHEVGGDIVRDTRARFCPDLAGLLEQSDFVSIHVPGGEGTRHLIDSDALAAMKPGSFLINTARGSVVDHDALAAGLRSGHPAGAGLDVFPEEPLVPPALLDLDNVVLLPHLGSADAETRRAMGMRALRNIEAFARGADLPDRVA</sequence>
<dbReference type="InterPro" id="IPR050223">
    <property type="entry name" value="D-isomer_2-hydroxyacid_DH"/>
</dbReference>
<keyword evidence="8" id="KW-1185">Reference proteome</keyword>
<evidence type="ECO:0000259" key="5">
    <source>
        <dbReference type="Pfam" id="PF00389"/>
    </source>
</evidence>
<dbReference type="GO" id="GO:0016618">
    <property type="term" value="F:hydroxypyruvate reductase [NAD(P)H] activity"/>
    <property type="evidence" value="ECO:0007669"/>
    <property type="project" value="TreeGrafter"/>
</dbReference>
<gene>
    <name evidence="7" type="ORF">EG799_04215</name>
</gene>
<dbReference type="Gene3D" id="3.40.50.720">
    <property type="entry name" value="NAD(P)-binding Rossmann-like Domain"/>
    <property type="match status" value="2"/>
</dbReference>
<evidence type="ECO:0000256" key="1">
    <source>
        <dbReference type="ARBA" id="ARBA00005854"/>
    </source>
</evidence>
<comment type="caution">
    <text evidence="7">The sequence shown here is derived from an EMBL/GenBank/DDBJ whole genome shotgun (WGS) entry which is preliminary data.</text>
</comment>
<evidence type="ECO:0000313" key="8">
    <source>
        <dbReference type="Proteomes" id="UP000275232"/>
    </source>
</evidence>
<keyword evidence="3" id="KW-0520">NAD</keyword>
<comment type="similarity">
    <text evidence="1 4">Belongs to the D-isomer specific 2-hydroxyacid dehydrogenase family.</text>
</comment>
<dbReference type="AlphaFoldDB" id="A0A3N5DGW3"/>
<dbReference type="CDD" id="cd05301">
    <property type="entry name" value="GDH"/>
    <property type="match status" value="1"/>
</dbReference>